<evidence type="ECO:0000313" key="1">
    <source>
        <dbReference type="EMBL" id="CAB5187266.1"/>
    </source>
</evidence>
<accession>A0A6J7WDC9</accession>
<protein>
    <submittedName>
        <fullName evidence="1">Uncharacterized protein</fullName>
    </submittedName>
</protein>
<reference evidence="1" key="1">
    <citation type="submission" date="2020-05" db="EMBL/GenBank/DDBJ databases">
        <authorList>
            <person name="Chiriac C."/>
            <person name="Salcher M."/>
            <person name="Ghai R."/>
            <person name="Kavagutti S V."/>
        </authorList>
    </citation>
    <scope>NUCLEOTIDE SEQUENCE</scope>
</reference>
<sequence>MKTLNSNDIIDVRGLIERYEELVNLLDINAHEVLPGSSEELEELRAERASLAAILDELMGNGGDEEWRGDWYPQTLVRDSYFKTYAQELLEDCGDIPRDLPAYIQIDWQATARNIRVDYTPCEIDGITYWYR</sequence>
<dbReference type="EMBL" id="LR798211">
    <property type="protein sequence ID" value="CAB5187266.1"/>
    <property type="molecule type" value="Genomic_DNA"/>
</dbReference>
<name>A0A6J7WDC9_9CAUD</name>
<gene>
    <name evidence="1" type="ORF">UFOVP161_26</name>
</gene>
<organism evidence="1">
    <name type="scientific">uncultured Caudovirales phage</name>
    <dbReference type="NCBI Taxonomy" id="2100421"/>
    <lineage>
        <taxon>Viruses</taxon>
        <taxon>Duplodnaviria</taxon>
        <taxon>Heunggongvirae</taxon>
        <taxon>Uroviricota</taxon>
        <taxon>Caudoviricetes</taxon>
        <taxon>Peduoviridae</taxon>
        <taxon>Maltschvirus</taxon>
        <taxon>Maltschvirus maltsch</taxon>
    </lineage>
</organism>
<proteinExistence type="predicted"/>